<organism evidence="2 3">
    <name type="scientific">Candidatus Fervidibacter sacchari</name>
    <dbReference type="NCBI Taxonomy" id="1448929"/>
    <lineage>
        <taxon>Bacteria</taxon>
        <taxon>Candidatus Fervidibacterota</taxon>
        <taxon>Candidatus Fervidibacter</taxon>
    </lineage>
</organism>
<sequence>MTDWQLELLACPFEHAELRLERKQLVCQECGRKFRIVDGIPSFVVPDLAQVHDEKEWLWKQSEMKARNEQAVFYDRLLGLIFLTPFEVKMTVNALLGDRKRFGTLVEVGCGTGRMLRHFAKHADFVAGADISIESLKRCQERFKQLGLLERTLLVHADASFLPFRSQCFDAVASCQMIEHVPSHRMRNRVVSEIARILKPNGRFAISGYHYSLLTRWFGKEGVHEGGIYFFRFTREEFLELVGSHLQVENLRTIFGYAWLASGVKGS</sequence>
<dbReference type="GO" id="GO:0032259">
    <property type="term" value="P:methylation"/>
    <property type="evidence" value="ECO:0007669"/>
    <property type="project" value="UniProtKB-KW"/>
</dbReference>
<dbReference type="InterPro" id="IPR013216">
    <property type="entry name" value="Methyltransf_11"/>
</dbReference>
<accession>A0ABT2EIZ4</accession>
<dbReference type="InterPro" id="IPR029063">
    <property type="entry name" value="SAM-dependent_MTases_sf"/>
</dbReference>
<feature type="domain" description="Methyltransferase type 11" evidence="1">
    <location>
        <begin position="106"/>
        <end position="206"/>
    </location>
</feature>
<evidence type="ECO:0000259" key="1">
    <source>
        <dbReference type="Pfam" id="PF08241"/>
    </source>
</evidence>
<comment type="caution">
    <text evidence="2">The sequence shown here is derived from an EMBL/GenBank/DDBJ whole genome shotgun (WGS) entry which is preliminary data.</text>
</comment>
<reference evidence="2 3" key="1">
    <citation type="submission" date="2022-08" db="EMBL/GenBank/DDBJ databases">
        <title>Bacterial and archaeal communities from various locations to study Microbial Dark Matter (Phase II).</title>
        <authorList>
            <person name="Stepanauskas R."/>
        </authorList>
    </citation>
    <scope>NUCLEOTIDE SEQUENCE [LARGE SCALE GENOMIC DNA]</scope>
    <source>
        <strain evidence="2 3">PD1</strain>
    </source>
</reference>
<dbReference type="SUPFAM" id="SSF53335">
    <property type="entry name" value="S-adenosyl-L-methionine-dependent methyltransferases"/>
    <property type="match status" value="1"/>
</dbReference>
<keyword evidence="2" id="KW-0489">Methyltransferase</keyword>
<dbReference type="GO" id="GO:0008168">
    <property type="term" value="F:methyltransferase activity"/>
    <property type="evidence" value="ECO:0007669"/>
    <property type="project" value="UniProtKB-KW"/>
</dbReference>
<dbReference type="Gene3D" id="2.20.25.10">
    <property type="match status" value="1"/>
</dbReference>
<dbReference type="CDD" id="cd02440">
    <property type="entry name" value="AdoMet_MTases"/>
    <property type="match status" value="1"/>
</dbReference>
<name>A0ABT2EIZ4_9BACT</name>
<evidence type="ECO:0000313" key="2">
    <source>
        <dbReference type="EMBL" id="MCS3917664.1"/>
    </source>
</evidence>
<dbReference type="SUPFAM" id="SSF158997">
    <property type="entry name" value="Trm112p-like"/>
    <property type="match status" value="1"/>
</dbReference>
<evidence type="ECO:0000313" key="3">
    <source>
        <dbReference type="Proteomes" id="UP001204798"/>
    </source>
</evidence>
<keyword evidence="2" id="KW-0808">Transferase</keyword>
<dbReference type="Pfam" id="PF03966">
    <property type="entry name" value="Trm112p"/>
    <property type="match status" value="1"/>
</dbReference>
<protein>
    <submittedName>
        <fullName evidence="2">SAM-dependent methyltransferase</fullName>
    </submittedName>
</protein>
<dbReference type="Gene3D" id="3.40.50.150">
    <property type="entry name" value="Vaccinia Virus protein VP39"/>
    <property type="match status" value="1"/>
</dbReference>
<dbReference type="Pfam" id="PF08241">
    <property type="entry name" value="Methyltransf_11"/>
    <property type="match status" value="1"/>
</dbReference>
<dbReference type="InterPro" id="IPR005651">
    <property type="entry name" value="Trm112-like"/>
</dbReference>
<gene>
    <name evidence="2" type="ORF">M2350_000061</name>
</gene>
<keyword evidence="3" id="KW-1185">Reference proteome</keyword>
<dbReference type="RefSeq" id="WP_259091943.1">
    <property type="nucleotide sequence ID" value="NZ_CP130454.1"/>
</dbReference>
<dbReference type="PANTHER" id="PTHR43591">
    <property type="entry name" value="METHYLTRANSFERASE"/>
    <property type="match status" value="1"/>
</dbReference>
<dbReference type="EMBL" id="JANUCP010000001">
    <property type="protein sequence ID" value="MCS3917664.1"/>
    <property type="molecule type" value="Genomic_DNA"/>
</dbReference>
<dbReference type="Proteomes" id="UP001204798">
    <property type="component" value="Unassembled WGS sequence"/>
</dbReference>
<proteinExistence type="predicted"/>